<protein>
    <submittedName>
        <fullName evidence="2">Uncharacterized protein</fullName>
    </submittedName>
</protein>
<evidence type="ECO:0000256" key="1">
    <source>
        <dbReference type="SAM" id="MobiDB-lite"/>
    </source>
</evidence>
<feature type="region of interest" description="Disordered" evidence="1">
    <location>
        <begin position="44"/>
        <end position="69"/>
    </location>
</feature>
<reference evidence="2 3" key="1">
    <citation type="submission" date="2017-03" db="EMBL/GenBank/DDBJ databases">
        <authorList>
            <person name="Afonso C.L."/>
            <person name="Miller P.J."/>
            <person name="Scott M.A."/>
            <person name="Spackman E."/>
            <person name="Goraichik I."/>
            <person name="Dimitrov K.M."/>
            <person name="Suarez D.L."/>
            <person name="Swayne D.E."/>
        </authorList>
    </citation>
    <scope>NUCLEOTIDE SEQUENCE [LARGE SCALE GENOMIC DNA]</scope>
    <source>
        <strain evidence="2">Genome sequencing of Nitrospira japonica strain NJ11</strain>
    </source>
</reference>
<name>A0A1W1I4L1_9BACT</name>
<evidence type="ECO:0000313" key="3">
    <source>
        <dbReference type="Proteomes" id="UP000192042"/>
    </source>
</evidence>
<dbReference type="EMBL" id="LT828648">
    <property type="protein sequence ID" value="SLM47948.1"/>
    <property type="molecule type" value="Genomic_DNA"/>
</dbReference>
<feature type="region of interest" description="Disordered" evidence="1">
    <location>
        <begin position="1"/>
        <end position="31"/>
    </location>
</feature>
<gene>
    <name evidence="2" type="ORF">NSJP_1776</name>
</gene>
<feature type="compositionally biased region" description="Polar residues" evidence="1">
    <location>
        <begin position="1"/>
        <end position="11"/>
    </location>
</feature>
<dbReference type="Proteomes" id="UP000192042">
    <property type="component" value="Chromosome I"/>
</dbReference>
<dbReference type="KEGG" id="nja:NSJP_1776"/>
<sequence>MRRTSRSSTKPVASCSPINPSRPPPRNPTSTALVANTTIINHTHGVADDPAAPVKRTTEMGPSHDGNRFMRESWYSTRRRRRWGSQLIR</sequence>
<proteinExistence type="predicted"/>
<dbReference type="AlphaFoldDB" id="A0A1W1I4L1"/>
<accession>A0A1W1I4L1</accession>
<keyword evidence="3" id="KW-1185">Reference proteome</keyword>
<organism evidence="2 3">
    <name type="scientific">Nitrospira japonica</name>
    <dbReference type="NCBI Taxonomy" id="1325564"/>
    <lineage>
        <taxon>Bacteria</taxon>
        <taxon>Pseudomonadati</taxon>
        <taxon>Nitrospirota</taxon>
        <taxon>Nitrospiria</taxon>
        <taxon>Nitrospirales</taxon>
        <taxon>Nitrospiraceae</taxon>
        <taxon>Nitrospira</taxon>
    </lineage>
</organism>
<evidence type="ECO:0000313" key="2">
    <source>
        <dbReference type="EMBL" id="SLM47948.1"/>
    </source>
</evidence>